<keyword evidence="6" id="KW-0813">Transport</keyword>
<keyword evidence="9 16" id="KW-0808">Transferase</keyword>
<dbReference type="InterPro" id="IPR050499">
    <property type="entry name" value="PEP-utilizing_PTS_enzyme"/>
</dbReference>
<dbReference type="Gene3D" id="3.50.30.10">
    <property type="entry name" value="Phosphohistidine domain"/>
    <property type="match status" value="1"/>
</dbReference>
<dbReference type="InterPro" id="IPR036637">
    <property type="entry name" value="Phosphohistidine_dom_sf"/>
</dbReference>
<keyword evidence="16" id="KW-0670">Pyruvate</keyword>
<dbReference type="Pfam" id="PF01590">
    <property type="entry name" value="GAF"/>
    <property type="match status" value="1"/>
</dbReference>
<keyword evidence="11" id="KW-0479">Metal-binding</keyword>
<dbReference type="PANTHER" id="PTHR46244:SF6">
    <property type="entry name" value="PHOSPHOENOLPYRUVATE-PROTEIN PHOSPHOTRANSFERASE"/>
    <property type="match status" value="1"/>
</dbReference>
<keyword evidence="10" id="KW-0598">Phosphotransferase system</keyword>
<dbReference type="Gene3D" id="1.10.274.10">
    <property type="entry name" value="PtsI, HPr-binding domain"/>
    <property type="match status" value="1"/>
</dbReference>
<dbReference type="SUPFAM" id="SSF51621">
    <property type="entry name" value="Phosphoenolpyruvate/pyruvate domain"/>
    <property type="match status" value="1"/>
</dbReference>
<evidence type="ECO:0000256" key="7">
    <source>
        <dbReference type="ARBA" id="ARBA00022490"/>
    </source>
</evidence>
<keyword evidence="7" id="KW-0963">Cytoplasm</keyword>
<evidence type="ECO:0000256" key="9">
    <source>
        <dbReference type="ARBA" id="ARBA00022679"/>
    </source>
</evidence>
<organism evidence="16 17">
    <name type="scientific">Hartmannibacter diazotrophicus</name>
    <dbReference type="NCBI Taxonomy" id="1482074"/>
    <lineage>
        <taxon>Bacteria</taxon>
        <taxon>Pseudomonadati</taxon>
        <taxon>Pseudomonadota</taxon>
        <taxon>Alphaproteobacteria</taxon>
        <taxon>Hyphomicrobiales</taxon>
        <taxon>Pleomorphomonadaceae</taxon>
        <taxon>Hartmannibacter</taxon>
    </lineage>
</organism>
<gene>
    <name evidence="16" type="primary">ptsI</name>
    <name evidence="16" type="ORF">HDIA_3769</name>
</gene>
<dbReference type="InterPro" id="IPR008279">
    <property type="entry name" value="PEP-util_enz_mobile_dom"/>
</dbReference>
<comment type="subcellular location">
    <subcellularLocation>
        <location evidence="3">Cytoplasm</location>
    </subcellularLocation>
</comment>
<comment type="catalytic activity">
    <reaction evidence="1">
        <text>L-histidyl-[protein] + phosphoenolpyruvate = N(pros)-phospho-L-histidyl-[protein] + pyruvate</text>
        <dbReference type="Rhea" id="RHEA:23880"/>
        <dbReference type="Rhea" id="RHEA-COMP:9745"/>
        <dbReference type="Rhea" id="RHEA-COMP:9746"/>
        <dbReference type="ChEBI" id="CHEBI:15361"/>
        <dbReference type="ChEBI" id="CHEBI:29979"/>
        <dbReference type="ChEBI" id="CHEBI:58702"/>
        <dbReference type="ChEBI" id="CHEBI:64837"/>
        <dbReference type="EC" id="2.7.3.9"/>
    </reaction>
</comment>
<dbReference type="AlphaFoldDB" id="A0A2C9DAW5"/>
<evidence type="ECO:0000256" key="13">
    <source>
        <dbReference type="ARBA" id="ARBA00022842"/>
    </source>
</evidence>
<dbReference type="NCBIfam" id="TIGR01417">
    <property type="entry name" value="PTS_I_fam"/>
    <property type="match status" value="1"/>
</dbReference>
<protein>
    <recommendedName>
        <fullName evidence="5">phosphoenolpyruvate--protein phosphotransferase</fullName>
        <ecNumber evidence="5">2.7.3.9</ecNumber>
    </recommendedName>
</protein>
<accession>A0A2C9DAW5</accession>
<dbReference type="Pfam" id="PF05524">
    <property type="entry name" value="PEP-utilisers_N"/>
    <property type="match status" value="1"/>
</dbReference>
<evidence type="ECO:0000256" key="14">
    <source>
        <dbReference type="SAM" id="Coils"/>
    </source>
</evidence>
<dbReference type="Proteomes" id="UP000223606">
    <property type="component" value="Chromosome 1"/>
</dbReference>
<dbReference type="RefSeq" id="WP_099557587.1">
    <property type="nucleotide sequence ID" value="NZ_LT960614.1"/>
</dbReference>
<keyword evidence="8" id="KW-0762">Sugar transport</keyword>
<evidence type="ECO:0000313" key="17">
    <source>
        <dbReference type="Proteomes" id="UP000223606"/>
    </source>
</evidence>
<evidence type="ECO:0000313" key="16">
    <source>
        <dbReference type="EMBL" id="SON57310.1"/>
    </source>
</evidence>
<dbReference type="InterPro" id="IPR003018">
    <property type="entry name" value="GAF"/>
</dbReference>
<evidence type="ECO:0000256" key="10">
    <source>
        <dbReference type="ARBA" id="ARBA00022683"/>
    </source>
</evidence>
<comment type="similarity">
    <text evidence="4">Belongs to the PEP-utilizing enzyme family.</text>
</comment>
<dbReference type="GO" id="GO:0009401">
    <property type="term" value="P:phosphoenolpyruvate-dependent sugar phosphotransferase system"/>
    <property type="evidence" value="ECO:0007669"/>
    <property type="project" value="UniProtKB-KW"/>
</dbReference>
<proteinExistence type="inferred from homology"/>
<dbReference type="KEGG" id="hdi:HDIA_3769"/>
<evidence type="ECO:0000256" key="1">
    <source>
        <dbReference type="ARBA" id="ARBA00000683"/>
    </source>
</evidence>
<dbReference type="Pfam" id="PF00391">
    <property type="entry name" value="PEP-utilizers"/>
    <property type="match status" value="1"/>
</dbReference>
<dbReference type="GO" id="GO:0016301">
    <property type="term" value="F:kinase activity"/>
    <property type="evidence" value="ECO:0007669"/>
    <property type="project" value="UniProtKB-KW"/>
</dbReference>
<keyword evidence="14" id="KW-0175">Coiled coil</keyword>
<dbReference type="InterPro" id="IPR036618">
    <property type="entry name" value="PtsI_HPr-bd_sf"/>
</dbReference>
<dbReference type="InterPro" id="IPR015813">
    <property type="entry name" value="Pyrv/PenolPyrv_kinase-like_dom"/>
</dbReference>
<dbReference type="EC" id="2.7.3.9" evidence="5"/>
<keyword evidence="17" id="KW-1185">Reference proteome</keyword>
<dbReference type="InterPro" id="IPR008731">
    <property type="entry name" value="PTS_EIN"/>
</dbReference>
<feature type="coiled-coil region" evidence="14">
    <location>
        <begin position="211"/>
        <end position="238"/>
    </location>
</feature>
<dbReference type="InterPro" id="IPR006318">
    <property type="entry name" value="PTS_EI-like"/>
</dbReference>
<evidence type="ECO:0000259" key="15">
    <source>
        <dbReference type="SMART" id="SM00065"/>
    </source>
</evidence>
<dbReference type="OrthoDB" id="9765468at2"/>
<dbReference type="Pfam" id="PF02896">
    <property type="entry name" value="PEP-utilizers_C"/>
    <property type="match status" value="1"/>
</dbReference>
<keyword evidence="13" id="KW-0460">Magnesium</keyword>
<dbReference type="EMBL" id="LT960614">
    <property type="protein sequence ID" value="SON57310.1"/>
    <property type="molecule type" value="Genomic_DNA"/>
</dbReference>
<dbReference type="InterPro" id="IPR029016">
    <property type="entry name" value="GAF-like_dom_sf"/>
</dbReference>
<dbReference type="Gene3D" id="3.30.450.40">
    <property type="match status" value="1"/>
</dbReference>
<dbReference type="GO" id="GO:0046872">
    <property type="term" value="F:metal ion binding"/>
    <property type="evidence" value="ECO:0007669"/>
    <property type="project" value="UniProtKB-KW"/>
</dbReference>
<comment type="cofactor">
    <cofactor evidence="2">
        <name>Mg(2+)</name>
        <dbReference type="ChEBI" id="CHEBI:18420"/>
    </cofactor>
</comment>
<dbReference type="SMART" id="SM00065">
    <property type="entry name" value="GAF"/>
    <property type="match status" value="1"/>
</dbReference>
<dbReference type="Gene3D" id="3.20.20.60">
    <property type="entry name" value="Phosphoenolpyruvate-binding domains"/>
    <property type="match status" value="1"/>
</dbReference>
<evidence type="ECO:0000256" key="5">
    <source>
        <dbReference type="ARBA" id="ARBA00012232"/>
    </source>
</evidence>
<evidence type="ECO:0000256" key="3">
    <source>
        <dbReference type="ARBA" id="ARBA00004496"/>
    </source>
</evidence>
<evidence type="ECO:0000256" key="4">
    <source>
        <dbReference type="ARBA" id="ARBA00007837"/>
    </source>
</evidence>
<dbReference type="SUPFAM" id="SSF47831">
    <property type="entry name" value="Enzyme I of the PEP:sugar phosphotransferase system HPr-binding (sub)domain"/>
    <property type="match status" value="1"/>
</dbReference>
<evidence type="ECO:0000256" key="6">
    <source>
        <dbReference type="ARBA" id="ARBA00022448"/>
    </source>
</evidence>
<dbReference type="InterPro" id="IPR040442">
    <property type="entry name" value="Pyrv_kinase-like_dom_sf"/>
</dbReference>
<feature type="domain" description="GAF" evidence="15">
    <location>
        <begin position="24"/>
        <end position="170"/>
    </location>
</feature>
<evidence type="ECO:0000256" key="11">
    <source>
        <dbReference type="ARBA" id="ARBA00022723"/>
    </source>
</evidence>
<dbReference type="GO" id="GO:0008965">
    <property type="term" value="F:phosphoenolpyruvate-protein phosphotransferase activity"/>
    <property type="evidence" value="ECO:0007669"/>
    <property type="project" value="UniProtKB-EC"/>
</dbReference>
<sequence>MRGTLVGPRVLLRRLREVMAEPISAQDRLNKIVVVIAANMVAEVCSVYVLRGDGVLELYATEGLNPDSVHKAGLRLGQGLVGHIAEDATALNLPDAQLHPEFAYLPETGEEIYHSFLGVPILRAGRTLGVLVVQNKVRKSYSEEEEEALQTTAMVIAEMIAAGELSALSPEPNVLEAGRPVSLSGVGLSDGVGLGYVVLHEPRVVVTNLIAEDPEAEIKRLEAALSALRESVDNMLAKREVSHHGEHRDVLEAYRMFAYDRGWVRRMEEAVLRSGLTAEAAVERVQSDTRAKMMRQSDPYLRERLHDFDDLTFRLLRELIGKDHQGEEMPKDSILVARNMGPAELLDYDRTKLRGLVLEEGSPSSHVAIVARALNIAAVAQVPDVVALAEDGDAIIVDGELAQVHLRPPPEVEQAFVEKVKFRAKRQERYRQLRDFPAETKDGVRVGLMMNAGLVYDMPHLDESGAEGVGLFRTELQFMLSSNFPRTSVQQQFYSRVLDAAGDRPVTFRTLDIGGDKVLPYIRATAEENPALGWRAVRLGLDRPALLRSQLRALLKAASGRNVRVMFPMVSEIDEFRRARDLVEKELAHLDRFGYERPAQIELGVMIEVPSLLFCLDELFREVDFASVGSNDLFQFMLAVDRGNAAVSSRFDPLSPAFLRALRLVAERAAAAEKPVALCGELAGQPLTAMILAGLGYRSISMTPASVGPVKAMMRELTLAPFRSLLDEMLDPLAGERGAEVVRRRVVDFAAQHGVPLSG</sequence>
<reference evidence="17" key="1">
    <citation type="submission" date="2017-09" db="EMBL/GenBank/DDBJ databases">
        <title>Genome sequence of Nannocystis excedens DSM 71.</title>
        <authorList>
            <person name="Blom J."/>
        </authorList>
    </citation>
    <scope>NUCLEOTIDE SEQUENCE [LARGE SCALE GENOMIC DNA]</scope>
    <source>
        <strain evidence="17">type strain: E19</strain>
    </source>
</reference>
<dbReference type="InterPro" id="IPR000121">
    <property type="entry name" value="PEP_util_C"/>
</dbReference>
<keyword evidence="12" id="KW-0418">Kinase</keyword>
<dbReference type="PANTHER" id="PTHR46244">
    <property type="entry name" value="PHOSPHOENOLPYRUVATE-PROTEIN PHOSPHOTRANSFERASE"/>
    <property type="match status" value="1"/>
</dbReference>
<evidence type="ECO:0000256" key="12">
    <source>
        <dbReference type="ARBA" id="ARBA00022777"/>
    </source>
</evidence>
<dbReference type="GO" id="GO:0005737">
    <property type="term" value="C:cytoplasm"/>
    <property type="evidence" value="ECO:0007669"/>
    <property type="project" value="UniProtKB-SubCell"/>
</dbReference>
<dbReference type="SUPFAM" id="SSF52009">
    <property type="entry name" value="Phosphohistidine domain"/>
    <property type="match status" value="1"/>
</dbReference>
<dbReference type="SUPFAM" id="SSF55781">
    <property type="entry name" value="GAF domain-like"/>
    <property type="match status" value="1"/>
</dbReference>
<dbReference type="PRINTS" id="PR01736">
    <property type="entry name" value="PHPHTRNFRASE"/>
</dbReference>
<name>A0A2C9DAW5_9HYPH</name>
<evidence type="ECO:0000256" key="8">
    <source>
        <dbReference type="ARBA" id="ARBA00022597"/>
    </source>
</evidence>
<evidence type="ECO:0000256" key="2">
    <source>
        <dbReference type="ARBA" id="ARBA00001946"/>
    </source>
</evidence>